<dbReference type="Gene3D" id="2.120.10.80">
    <property type="entry name" value="Kelch-type beta propeller"/>
    <property type="match status" value="2"/>
</dbReference>
<sequence>MATLPADPPTPRLSVFREVGLDDEDDTTLFTSLPLQRPQLRVRFRSHNSIINPNGEDNADDSDDWESIDHVEGDDFDCQSDEDVDVITVQSRASLPYRLTLLALFVAIALPIVQSAPYLVSARDSLWRPWTTVNPSNNLQRREDSPTNICKRWSHQSAVVNGTLYMYGGRAMSDKSQTSDQWNNYFLSLDLTKTWQISDPALTGYPQPSGPPPVSNGFLWNSHDSLYLYGGEFSDTPITSPVPFSTWEYDIKAGNWVEHEDPKTSAGKNAEPEGQSVQRAAEGAGAGVAALGRGWYFGGHLDFLTTYEWSNQVARVYIKSLVEFTFPGYSNSAVDTISSSPAGDDGVWRNITQGGVQETGGFPERADGLLVYVPGFGAEGILLGLAGGDNQSFTQMNVIDVYDIANSTWYKQSTAGTTPGIRVNPCAVVAAAPDGSSYNMYMYGGQDLKANNSQQNQYDDMWILSMPSFTWFEVKTDSQVPPGRSGHTCNVWDGQLVLVGGYVGQDLLCDYPGIYVFNLTSLNWNNQFTALTGSDNINNKDAADFNPFSQQSNQLSHKSDSGTGGLEGSYGYQVPAQVYSAIGGNELGGATITKPVATATAGPFATGSPITYTVTNPDGSIVTSITGGGKSNNGGGTNVAAIVAGYFAFCAWIYRKQLQLYKTHAAMMQARNANEKDAFLPSGTSMIGGGAALGTALSKSSSERAQGLRPDSIANTVGSHSRTASSGNGIGAGTAYAGAGAGMGRGSMDSMEDLLADQEPSFWGTKGVLLNPRRSLRVINRD</sequence>
<feature type="region of interest" description="Disordered" evidence="3">
    <location>
        <begin position="542"/>
        <end position="563"/>
    </location>
</feature>
<dbReference type="RefSeq" id="XP_033596090.1">
    <property type="nucleotide sequence ID" value="XM_033749676.1"/>
</dbReference>
<evidence type="ECO:0008006" key="6">
    <source>
        <dbReference type="Google" id="ProtNLM"/>
    </source>
</evidence>
<dbReference type="SUPFAM" id="SSF117281">
    <property type="entry name" value="Kelch motif"/>
    <property type="match status" value="1"/>
</dbReference>
<dbReference type="Proteomes" id="UP000799437">
    <property type="component" value="Unassembled WGS sequence"/>
</dbReference>
<feature type="compositionally biased region" description="Polar residues" evidence="3">
    <location>
        <begin position="547"/>
        <end position="556"/>
    </location>
</feature>
<proteinExistence type="predicted"/>
<reference evidence="4" key="1">
    <citation type="journal article" date="2020" name="Stud. Mycol.">
        <title>101 Dothideomycetes genomes: a test case for predicting lifestyles and emergence of pathogens.</title>
        <authorList>
            <person name="Haridas S."/>
            <person name="Albert R."/>
            <person name="Binder M."/>
            <person name="Bloem J."/>
            <person name="Labutti K."/>
            <person name="Salamov A."/>
            <person name="Andreopoulos B."/>
            <person name="Baker S."/>
            <person name="Barry K."/>
            <person name="Bills G."/>
            <person name="Bluhm B."/>
            <person name="Cannon C."/>
            <person name="Castanera R."/>
            <person name="Culley D."/>
            <person name="Daum C."/>
            <person name="Ezra D."/>
            <person name="Gonzalez J."/>
            <person name="Henrissat B."/>
            <person name="Kuo A."/>
            <person name="Liang C."/>
            <person name="Lipzen A."/>
            <person name="Lutzoni F."/>
            <person name="Magnuson J."/>
            <person name="Mondo S."/>
            <person name="Nolan M."/>
            <person name="Ohm R."/>
            <person name="Pangilinan J."/>
            <person name="Park H.-J."/>
            <person name="Ramirez L."/>
            <person name="Alfaro M."/>
            <person name="Sun H."/>
            <person name="Tritt A."/>
            <person name="Yoshinaga Y."/>
            <person name="Zwiers L.-H."/>
            <person name="Turgeon B."/>
            <person name="Goodwin S."/>
            <person name="Spatafora J."/>
            <person name="Crous P."/>
            <person name="Grigoriev I."/>
        </authorList>
    </citation>
    <scope>NUCLEOTIDE SEQUENCE</scope>
    <source>
        <strain evidence="4">CBS 121739</strain>
    </source>
</reference>
<evidence type="ECO:0000313" key="4">
    <source>
        <dbReference type="EMBL" id="KAF2753639.1"/>
    </source>
</evidence>
<dbReference type="InterPro" id="IPR015915">
    <property type="entry name" value="Kelch-typ_b-propeller"/>
</dbReference>
<dbReference type="PANTHER" id="PTHR46093:SF18">
    <property type="entry name" value="FIBRONECTIN TYPE-III DOMAIN-CONTAINING PROTEIN"/>
    <property type="match status" value="1"/>
</dbReference>
<feature type="region of interest" description="Disordered" evidence="3">
    <location>
        <begin position="260"/>
        <end position="281"/>
    </location>
</feature>
<dbReference type="EMBL" id="ML996583">
    <property type="protein sequence ID" value="KAF2753639.1"/>
    <property type="molecule type" value="Genomic_DNA"/>
</dbReference>
<keyword evidence="1" id="KW-0880">Kelch repeat</keyword>
<dbReference type="OrthoDB" id="10251809at2759"/>
<protein>
    <recommendedName>
        <fullName evidence="6">Kelch repeat protein-like protein</fullName>
    </recommendedName>
</protein>
<evidence type="ECO:0000256" key="1">
    <source>
        <dbReference type="ARBA" id="ARBA00022441"/>
    </source>
</evidence>
<dbReference type="PANTHER" id="PTHR46093">
    <property type="entry name" value="ACYL-COA-BINDING DOMAIN-CONTAINING PROTEIN 5"/>
    <property type="match status" value="1"/>
</dbReference>
<organism evidence="4 5">
    <name type="scientific">Pseudovirgaria hyperparasitica</name>
    <dbReference type="NCBI Taxonomy" id="470096"/>
    <lineage>
        <taxon>Eukaryota</taxon>
        <taxon>Fungi</taxon>
        <taxon>Dikarya</taxon>
        <taxon>Ascomycota</taxon>
        <taxon>Pezizomycotina</taxon>
        <taxon>Dothideomycetes</taxon>
        <taxon>Dothideomycetes incertae sedis</taxon>
        <taxon>Acrospermales</taxon>
        <taxon>Acrospermaceae</taxon>
        <taxon>Pseudovirgaria</taxon>
    </lineage>
</organism>
<evidence type="ECO:0000256" key="3">
    <source>
        <dbReference type="SAM" id="MobiDB-lite"/>
    </source>
</evidence>
<keyword evidence="2" id="KW-0677">Repeat</keyword>
<evidence type="ECO:0000256" key="2">
    <source>
        <dbReference type="ARBA" id="ARBA00022737"/>
    </source>
</evidence>
<dbReference type="GeneID" id="54490730"/>
<name>A0A6A6VUS9_9PEZI</name>
<feature type="compositionally biased region" description="Polar residues" evidence="3">
    <location>
        <begin position="713"/>
        <end position="726"/>
    </location>
</feature>
<evidence type="ECO:0000313" key="5">
    <source>
        <dbReference type="Proteomes" id="UP000799437"/>
    </source>
</evidence>
<accession>A0A6A6VUS9</accession>
<keyword evidence="5" id="KW-1185">Reference proteome</keyword>
<dbReference type="AlphaFoldDB" id="A0A6A6VUS9"/>
<feature type="region of interest" description="Disordered" evidence="3">
    <location>
        <begin position="698"/>
        <end position="726"/>
    </location>
</feature>
<gene>
    <name evidence="4" type="ORF">EJ05DRAFT_541666</name>
</gene>
<dbReference type="Pfam" id="PF24681">
    <property type="entry name" value="Kelch_KLHDC2_KLHL20_DRC7"/>
    <property type="match status" value="1"/>
</dbReference>